<evidence type="ECO:0000313" key="3">
    <source>
        <dbReference type="Proteomes" id="UP001141806"/>
    </source>
</evidence>
<sequence length="356" mass="38937">MSSNHPLQGLVFFFFFFFPTAMLAAPQMPEPDPAPIQPFFRTTFPPATIPAFPEQSNLADCPLDLPNELFQAISHACGASKANNAKTSGGLKRGRCCPVLAASLYSAYSVTALRRAAKNSITAQPNDLPVLPDDSEACVSTLENALQEKRIQLLQPNETCDLVYCYCGIRLQPLTCPEAFSVSKEGKLFGGENVKRLEKDCLSNNHGFSSLAGCSKCLNSLYQLNEEKSVDSSKADRNNKMHNKDCEVMGLTWLLAENRTAYIPTVTSVLRALMMRTDGSDPKSCSLTTDGMPLAVGSADLDSQSSSTAILVSPVHFFWVFLCHLILENLVPISMLGFPSFKYSPFLKSLAMLICY</sequence>
<keyword evidence="3" id="KW-1185">Reference proteome</keyword>
<feature type="signal peptide" evidence="1">
    <location>
        <begin position="1"/>
        <end position="24"/>
    </location>
</feature>
<feature type="chain" id="PRO_5040263798" description="SPARK domain-containing protein" evidence="1">
    <location>
        <begin position="25"/>
        <end position="356"/>
    </location>
</feature>
<evidence type="ECO:0000256" key="1">
    <source>
        <dbReference type="SAM" id="SignalP"/>
    </source>
</evidence>
<keyword evidence="1" id="KW-0732">Signal</keyword>
<dbReference type="PANTHER" id="PTHR34056:SF1">
    <property type="entry name" value="GPI-ANCHORED PROTEIN"/>
    <property type="match status" value="1"/>
</dbReference>
<evidence type="ECO:0008006" key="4">
    <source>
        <dbReference type="Google" id="ProtNLM"/>
    </source>
</evidence>
<organism evidence="2 3">
    <name type="scientific">Protea cynaroides</name>
    <dbReference type="NCBI Taxonomy" id="273540"/>
    <lineage>
        <taxon>Eukaryota</taxon>
        <taxon>Viridiplantae</taxon>
        <taxon>Streptophyta</taxon>
        <taxon>Embryophyta</taxon>
        <taxon>Tracheophyta</taxon>
        <taxon>Spermatophyta</taxon>
        <taxon>Magnoliopsida</taxon>
        <taxon>Proteales</taxon>
        <taxon>Proteaceae</taxon>
        <taxon>Protea</taxon>
    </lineage>
</organism>
<comment type="caution">
    <text evidence="2">The sequence shown here is derived from an EMBL/GenBank/DDBJ whole genome shotgun (WGS) entry which is preliminary data.</text>
</comment>
<dbReference type="PANTHER" id="PTHR34056">
    <property type="entry name" value="GPI-ANCHORED PROTEIN"/>
    <property type="match status" value="1"/>
</dbReference>
<name>A0A9Q0KLW4_9MAGN</name>
<gene>
    <name evidence="2" type="ORF">NE237_005798</name>
</gene>
<protein>
    <recommendedName>
        <fullName evidence="4">SPARK domain-containing protein</fullName>
    </recommendedName>
</protein>
<dbReference type="OrthoDB" id="764087at2759"/>
<accession>A0A9Q0KLW4</accession>
<proteinExistence type="predicted"/>
<evidence type="ECO:0000313" key="2">
    <source>
        <dbReference type="EMBL" id="KAJ4972624.1"/>
    </source>
</evidence>
<dbReference type="AlphaFoldDB" id="A0A9Q0KLW4"/>
<dbReference type="InterPro" id="IPR040376">
    <property type="entry name" value="At4g28100-like"/>
</dbReference>
<dbReference type="EMBL" id="JAMYWD010000004">
    <property type="protein sequence ID" value="KAJ4972624.1"/>
    <property type="molecule type" value="Genomic_DNA"/>
</dbReference>
<dbReference type="Proteomes" id="UP001141806">
    <property type="component" value="Unassembled WGS sequence"/>
</dbReference>
<reference evidence="2" key="1">
    <citation type="journal article" date="2023" name="Plant J.">
        <title>The genome of the king protea, Protea cynaroides.</title>
        <authorList>
            <person name="Chang J."/>
            <person name="Duong T.A."/>
            <person name="Schoeman C."/>
            <person name="Ma X."/>
            <person name="Roodt D."/>
            <person name="Barker N."/>
            <person name="Li Z."/>
            <person name="Van de Peer Y."/>
            <person name="Mizrachi E."/>
        </authorList>
    </citation>
    <scope>NUCLEOTIDE SEQUENCE</scope>
    <source>
        <tissue evidence="2">Young leaves</tissue>
    </source>
</reference>